<sequence length="103" mass="12170">MVMAGIFLYLHAFQSFMITSLRLFLPWLSLLICEITSRKEMLEEYIYRPARYQVNSTKIQESTFPIAHRTPRSGCTFVLLFSIALNLSSKDWISMFARYYKNL</sequence>
<keyword evidence="1" id="KW-0812">Transmembrane</keyword>
<gene>
    <name evidence="2" type="ORF">MPH_13871</name>
</gene>
<evidence type="ECO:0000313" key="2">
    <source>
        <dbReference type="EMBL" id="EKG09149.1"/>
    </source>
</evidence>
<dbReference type="AlphaFoldDB" id="K2RGC6"/>
<proteinExistence type="predicted"/>
<name>K2RGC6_MACPH</name>
<reference evidence="2 3" key="1">
    <citation type="journal article" date="2012" name="BMC Genomics">
        <title>Tools to kill: Genome of one of the most destructive plant pathogenic fungi Macrophomina phaseolina.</title>
        <authorList>
            <person name="Islam M.S."/>
            <person name="Haque M.S."/>
            <person name="Islam M.M."/>
            <person name="Emdad E.M."/>
            <person name="Halim A."/>
            <person name="Hossen Q.M.M."/>
            <person name="Hossain M.Z."/>
            <person name="Ahmed B."/>
            <person name="Rahim S."/>
            <person name="Rahman M.S."/>
            <person name="Alam M.M."/>
            <person name="Hou S."/>
            <person name="Wan X."/>
            <person name="Saito J.A."/>
            <person name="Alam M."/>
        </authorList>
    </citation>
    <scope>NUCLEOTIDE SEQUENCE [LARGE SCALE GENOMIC DNA]</scope>
    <source>
        <strain evidence="2 3">MS6</strain>
    </source>
</reference>
<feature type="transmembrane region" description="Helical" evidence="1">
    <location>
        <begin position="6"/>
        <end position="32"/>
    </location>
</feature>
<evidence type="ECO:0000256" key="1">
    <source>
        <dbReference type="SAM" id="Phobius"/>
    </source>
</evidence>
<keyword evidence="1" id="KW-0472">Membrane</keyword>
<dbReference type="Proteomes" id="UP000007129">
    <property type="component" value="Unassembled WGS sequence"/>
</dbReference>
<organism evidence="2 3">
    <name type="scientific">Macrophomina phaseolina (strain MS6)</name>
    <name type="common">Charcoal rot fungus</name>
    <dbReference type="NCBI Taxonomy" id="1126212"/>
    <lineage>
        <taxon>Eukaryota</taxon>
        <taxon>Fungi</taxon>
        <taxon>Dikarya</taxon>
        <taxon>Ascomycota</taxon>
        <taxon>Pezizomycotina</taxon>
        <taxon>Dothideomycetes</taxon>
        <taxon>Dothideomycetes incertae sedis</taxon>
        <taxon>Botryosphaeriales</taxon>
        <taxon>Botryosphaeriaceae</taxon>
        <taxon>Macrophomina</taxon>
    </lineage>
</organism>
<dbReference type="InParanoid" id="K2RGC6"/>
<comment type="caution">
    <text evidence="2">The sequence shown here is derived from an EMBL/GenBank/DDBJ whole genome shotgun (WGS) entry which is preliminary data.</text>
</comment>
<dbReference type="EMBL" id="AHHD01000766">
    <property type="protein sequence ID" value="EKG09149.1"/>
    <property type="molecule type" value="Genomic_DNA"/>
</dbReference>
<accession>K2RGC6</accession>
<evidence type="ECO:0000313" key="3">
    <source>
        <dbReference type="Proteomes" id="UP000007129"/>
    </source>
</evidence>
<dbReference type="HOGENOM" id="CLU_2270129_0_0_1"/>
<dbReference type="VEuPathDB" id="FungiDB:MPH_13871"/>
<keyword evidence="1" id="KW-1133">Transmembrane helix</keyword>
<feature type="non-terminal residue" evidence="2">
    <location>
        <position position="103"/>
    </location>
</feature>
<protein>
    <submittedName>
        <fullName evidence="2">Uncharacterized protein</fullName>
    </submittedName>
</protein>